<accession>A0ABT0RP83</accession>
<comment type="caution">
    <text evidence="1">The sequence shown here is derived from an EMBL/GenBank/DDBJ whole genome shotgun (WGS) entry which is preliminary data.</text>
</comment>
<dbReference type="EMBL" id="JAMGBD010000002">
    <property type="protein sequence ID" value="MCL6684451.1"/>
    <property type="molecule type" value="Genomic_DNA"/>
</dbReference>
<name>A0ABT0RP83_9SPHN</name>
<reference evidence="1" key="1">
    <citation type="submission" date="2022-05" db="EMBL/GenBank/DDBJ databases">
        <authorList>
            <person name="Jo J.-H."/>
            <person name="Im W.-T."/>
        </authorList>
    </citation>
    <scope>NUCLEOTIDE SEQUENCE</scope>
    <source>
        <strain evidence="1">SE158</strain>
    </source>
</reference>
<gene>
    <name evidence="1" type="ORF">LZ536_11160</name>
</gene>
<evidence type="ECO:0000313" key="2">
    <source>
        <dbReference type="Proteomes" id="UP001165363"/>
    </source>
</evidence>
<protein>
    <submittedName>
        <fullName evidence="1">Uncharacterized protein</fullName>
    </submittedName>
</protein>
<dbReference type="Proteomes" id="UP001165363">
    <property type="component" value="Unassembled WGS sequence"/>
</dbReference>
<sequence length="101" mass="11471">MPTNNVITFDHAKRSEVEFMRHGATSWTRAIDEAQEIARALRHQDREMIAGRLVCLERRLANLQWRDADLDDLVTLSPGDGIELTVTLREAPTMLRMLAAA</sequence>
<organism evidence="1 2">
    <name type="scientific">Sphingomonas alba</name>
    <dbReference type="NCBI Taxonomy" id="2908208"/>
    <lineage>
        <taxon>Bacteria</taxon>
        <taxon>Pseudomonadati</taxon>
        <taxon>Pseudomonadota</taxon>
        <taxon>Alphaproteobacteria</taxon>
        <taxon>Sphingomonadales</taxon>
        <taxon>Sphingomonadaceae</taxon>
        <taxon>Sphingomonas</taxon>
    </lineage>
</organism>
<proteinExistence type="predicted"/>
<dbReference type="RefSeq" id="WP_249848859.1">
    <property type="nucleotide sequence ID" value="NZ_JAMGBD010000002.1"/>
</dbReference>
<evidence type="ECO:0000313" key="1">
    <source>
        <dbReference type="EMBL" id="MCL6684451.1"/>
    </source>
</evidence>
<keyword evidence="2" id="KW-1185">Reference proteome</keyword>